<dbReference type="AlphaFoldDB" id="A0A5J9UMT1"/>
<evidence type="ECO:0000313" key="2">
    <source>
        <dbReference type="EMBL" id="TVU25139.1"/>
    </source>
</evidence>
<dbReference type="Proteomes" id="UP000324897">
    <property type="component" value="Chromosome 2"/>
</dbReference>
<evidence type="ECO:0000256" key="1">
    <source>
        <dbReference type="SAM" id="MobiDB-lite"/>
    </source>
</evidence>
<proteinExistence type="predicted"/>
<sequence>MEQWRMRCLSGGGESKASSSMENKNLVSGDIFVFSHDESGEGGDDGVSDGLDGDNFIVFTCGRLVYPSFEKGLGFTFPPSEMWMTVVDGEMAVFVQIGVLVCGIPI</sequence>
<keyword evidence="3" id="KW-1185">Reference proteome</keyword>
<protein>
    <submittedName>
        <fullName evidence="2">Uncharacterized protein</fullName>
    </submittedName>
</protein>
<dbReference type="Gramene" id="TVU25139">
    <property type="protein sequence ID" value="TVU25139"/>
    <property type="gene ID" value="EJB05_27621"/>
</dbReference>
<dbReference type="EMBL" id="RWGY01000013">
    <property type="protein sequence ID" value="TVU25139.1"/>
    <property type="molecule type" value="Genomic_DNA"/>
</dbReference>
<accession>A0A5J9UMT1</accession>
<feature type="region of interest" description="Disordered" evidence="1">
    <location>
        <begin position="1"/>
        <end position="22"/>
    </location>
</feature>
<feature type="non-terminal residue" evidence="2">
    <location>
        <position position="1"/>
    </location>
</feature>
<reference evidence="2 3" key="1">
    <citation type="journal article" date="2019" name="Sci. Rep.">
        <title>A high-quality genome of Eragrostis curvula grass provides insights into Poaceae evolution and supports new strategies to enhance forage quality.</title>
        <authorList>
            <person name="Carballo J."/>
            <person name="Santos B.A.C.M."/>
            <person name="Zappacosta D."/>
            <person name="Garbus I."/>
            <person name="Selva J.P."/>
            <person name="Gallo C.A."/>
            <person name="Diaz A."/>
            <person name="Albertini E."/>
            <person name="Caccamo M."/>
            <person name="Echenique V."/>
        </authorList>
    </citation>
    <scope>NUCLEOTIDE SEQUENCE [LARGE SCALE GENOMIC DNA]</scope>
    <source>
        <strain evidence="3">cv. Victoria</strain>
        <tissue evidence="2">Leaf</tissue>
    </source>
</reference>
<name>A0A5J9UMT1_9POAL</name>
<gene>
    <name evidence="2" type="ORF">EJB05_27621</name>
</gene>
<evidence type="ECO:0000313" key="3">
    <source>
        <dbReference type="Proteomes" id="UP000324897"/>
    </source>
</evidence>
<comment type="caution">
    <text evidence="2">The sequence shown here is derived from an EMBL/GenBank/DDBJ whole genome shotgun (WGS) entry which is preliminary data.</text>
</comment>
<organism evidence="2 3">
    <name type="scientific">Eragrostis curvula</name>
    <name type="common">weeping love grass</name>
    <dbReference type="NCBI Taxonomy" id="38414"/>
    <lineage>
        <taxon>Eukaryota</taxon>
        <taxon>Viridiplantae</taxon>
        <taxon>Streptophyta</taxon>
        <taxon>Embryophyta</taxon>
        <taxon>Tracheophyta</taxon>
        <taxon>Spermatophyta</taxon>
        <taxon>Magnoliopsida</taxon>
        <taxon>Liliopsida</taxon>
        <taxon>Poales</taxon>
        <taxon>Poaceae</taxon>
        <taxon>PACMAD clade</taxon>
        <taxon>Chloridoideae</taxon>
        <taxon>Eragrostideae</taxon>
        <taxon>Eragrostidinae</taxon>
        <taxon>Eragrostis</taxon>
    </lineage>
</organism>